<dbReference type="PANTHER" id="PTHR31672:SF2">
    <property type="entry name" value="F-BOX DOMAIN-CONTAINING PROTEIN"/>
    <property type="match status" value="1"/>
</dbReference>
<organism evidence="2 3">
    <name type="scientific">Juglans regia</name>
    <name type="common">English walnut</name>
    <dbReference type="NCBI Taxonomy" id="51240"/>
    <lineage>
        <taxon>Eukaryota</taxon>
        <taxon>Viridiplantae</taxon>
        <taxon>Streptophyta</taxon>
        <taxon>Embryophyta</taxon>
        <taxon>Tracheophyta</taxon>
        <taxon>Spermatophyta</taxon>
        <taxon>Magnoliopsida</taxon>
        <taxon>eudicotyledons</taxon>
        <taxon>Gunneridae</taxon>
        <taxon>Pentapetalae</taxon>
        <taxon>rosids</taxon>
        <taxon>fabids</taxon>
        <taxon>Fagales</taxon>
        <taxon>Juglandaceae</taxon>
        <taxon>Juglans</taxon>
    </lineage>
</organism>
<dbReference type="FunCoup" id="A0A6P9EEN9">
    <property type="interactions" value="596"/>
</dbReference>
<dbReference type="InterPro" id="IPR001810">
    <property type="entry name" value="F-box_dom"/>
</dbReference>
<dbReference type="Pfam" id="PF00646">
    <property type="entry name" value="F-box"/>
    <property type="match status" value="1"/>
</dbReference>
<dbReference type="SUPFAM" id="SSF81383">
    <property type="entry name" value="F-box domain"/>
    <property type="match status" value="1"/>
</dbReference>
<dbReference type="RefSeq" id="XP_035545909.1">
    <property type="nucleotide sequence ID" value="XM_035690016.1"/>
</dbReference>
<dbReference type="PANTHER" id="PTHR31672">
    <property type="entry name" value="BNACNNG10540D PROTEIN"/>
    <property type="match status" value="1"/>
</dbReference>
<dbReference type="InterPro" id="IPR017451">
    <property type="entry name" value="F-box-assoc_interact_dom"/>
</dbReference>
<dbReference type="InterPro" id="IPR050796">
    <property type="entry name" value="SCF_F-box_component"/>
</dbReference>
<accession>A0A6P9EEN9</accession>
<dbReference type="SMART" id="SM00256">
    <property type="entry name" value="FBOX"/>
    <property type="match status" value="1"/>
</dbReference>
<sequence>MDSNSEIIDQVERKRSNPEGDQQLSSQLESLPHDPILYILSRLPISSLVQFKSVCRGWRMLAQDLDVVNKHSTCMDENSPCLIFHSDCTTRDQLYFVDFPACNHEDEKVKRFHVPLEEAMPEFNVLGSSNGLLSLSDSLQSDALYVYNPFTGNYQHLPKSAQYRNQRVVFGFGFNFKTKEYKVLKIVYYRKACTAFGFSAIRDSEVQILTLGSSAWRSLGKASYHLYQWPSQVFVNGRLHWVIWPHKDHRGTKIISFDLEDEQFREVPSTTLKGYDYHLVILGGCLSAAVYFNYCKLEIWVMTEYDVEESWVKRFNIGAYVPMGLEEEPADQFYKNSKIIEKGEFVRVLCLLKNGEILLEYESRALVSYDPKGEEFKDLIFQGIPRWYQTIVHMGSLKWIDTFTDA</sequence>
<evidence type="ECO:0000313" key="2">
    <source>
        <dbReference type="Proteomes" id="UP000235220"/>
    </source>
</evidence>
<dbReference type="GeneID" id="109001778"/>
<dbReference type="NCBIfam" id="TIGR01640">
    <property type="entry name" value="F_box_assoc_1"/>
    <property type="match status" value="1"/>
</dbReference>
<proteinExistence type="predicted"/>
<name>A0A6P9EEN9_JUGRE</name>
<dbReference type="KEGG" id="jre:109001778"/>
<evidence type="ECO:0000256" key="1">
    <source>
        <dbReference type="SAM" id="MobiDB-lite"/>
    </source>
</evidence>
<dbReference type="Gene3D" id="1.20.1280.50">
    <property type="match status" value="1"/>
</dbReference>
<protein>
    <submittedName>
        <fullName evidence="3">F-box protein At3g07870-like</fullName>
    </submittedName>
</protein>
<dbReference type="Gramene" id="Jr01_18450_p1">
    <property type="protein sequence ID" value="cds.Jr01_18450_p1"/>
    <property type="gene ID" value="Jr01_18450"/>
</dbReference>
<dbReference type="PROSITE" id="PS50181">
    <property type="entry name" value="FBOX"/>
    <property type="match status" value="1"/>
</dbReference>
<dbReference type="Pfam" id="PF08268">
    <property type="entry name" value="FBA_3"/>
    <property type="match status" value="1"/>
</dbReference>
<dbReference type="Proteomes" id="UP000235220">
    <property type="component" value="Chromosome 1"/>
</dbReference>
<dbReference type="InterPro" id="IPR013187">
    <property type="entry name" value="F-box-assoc_dom_typ3"/>
</dbReference>
<dbReference type="AlphaFoldDB" id="A0A6P9EEN9"/>
<evidence type="ECO:0000313" key="3">
    <source>
        <dbReference type="RefSeq" id="XP_035545909.1"/>
    </source>
</evidence>
<reference evidence="3" key="1">
    <citation type="submission" date="2025-08" db="UniProtKB">
        <authorList>
            <consortium name="RefSeq"/>
        </authorList>
    </citation>
    <scope>IDENTIFICATION</scope>
    <source>
        <tissue evidence="3">Leaves</tissue>
    </source>
</reference>
<feature type="region of interest" description="Disordered" evidence="1">
    <location>
        <begin position="1"/>
        <end position="26"/>
    </location>
</feature>
<gene>
    <name evidence="3" type="primary">LOC109001778</name>
</gene>
<dbReference type="InterPro" id="IPR036047">
    <property type="entry name" value="F-box-like_dom_sf"/>
</dbReference>
<keyword evidence="2" id="KW-1185">Reference proteome</keyword>
<dbReference type="OrthoDB" id="1636742at2759"/>